<name>A0A841C2T6_9ACTN</name>
<dbReference type="AlphaFoldDB" id="A0A841C2T6"/>
<dbReference type="GO" id="GO:0003824">
    <property type="term" value="F:catalytic activity"/>
    <property type="evidence" value="ECO:0007669"/>
    <property type="project" value="UniProtKB-ARBA"/>
</dbReference>
<keyword evidence="3" id="KW-1185">Reference proteome</keyword>
<evidence type="ECO:0000313" key="2">
    <source>
        <dbReference type="EMBL" id="MBB5874216.1"/>
    </source>
</evidence>
<evidence type="ECO:0000313" key="3">
    <source>
        <dbReference type="Proteomes" id="UP000587527"/>
    </source>
</evidence>
<sequence>MPDVISESFDVGDGVVQAATCGQARPGVPTVVIVPGLGAVGSMDRIQAATARWTRCVVLDLPGFHQRGPDSCAPNVAAVADWTAAWLARYATDPVVLVGHSTGGQAMLRAALTAPAAVGSLVLAGVTFDPGARTPMGLIGTLSRTLGHDPLSALGAIAADFGRAGLVALAAFARSGLADPPERLIGRVRCPVVVVSGEHDYLSTPPWGRRLAALARQGSSFTLPGAHAFPHSLPEEFSLLLAEAAALCPTGPQRDRSHDRTPVLTV</sequence>
<dbReference type="Gene3D" id="3.40.50.1820">
    <property type="entry name" value="alpha/beta hydrolase"/>
    <property type="match status" value="1"/>
</dbReference>
<organism evidence="2 3">
    <name type="scientific">Allocatelliglobosispora scoriae</name>
    <dbReference type="NCBI Taxonomy" id="643052"/>
    <lineage>
        <taxon>Bacteria</taxon>
        <taxon>Bacillati</taxon>
        <taxon>Actinomycetota</taxon>
        <taxon>Actinomycetes</taxon>
        <taxon>Micromonosporales</taxon>
        <taxon>Micromonosporaceae</taxon>
        <taxon>Allocatelliglobosispora</taxon>
    </lineage>
</organism>
<reference evidence="2 3" key="1">
    <citation type="submission" date="2020-08" db="EMBL/GenBank/DDBJ databases">
        <title>Sequencing the genomes of 1000 actinobacteria strains.</title>
        <authorList>
            <person name="Klenk H.-P."/>
        </authorList>
    </citation>
    <scope>NUCLEOTIDE SEQUENCE [LARGE SCALE GENOMIC DNA]</scope>
    <source>
        <strain evidence="2 3">DSM 45362</strain>
    </source>
</reference>
<comment type="caution">
    <text evidence="2">The sequence shown here is derived from an EMBL/GenBank/DDBJ whole genome shotgun (WGS) entry which is preliminary data.</text>
</comment>
<dbReference type="InterPro" id="IPR029058">
    <property type="entry name" value="AB_hydrolase_fold"/>
</dbReference>
<dbReference type="InterPro" id="IPR000073">
    <property type="entry name" value="AB_hydrolase_1"/>
</dbReference>
<protein>
    <submittedName>
        <fullName evidence="2">Pimeloyl-ACP methyl ester carboxylesterase</fullName>
    </submittedName>
</protein>
<dbReference type="EMBL" id="JACHMN010000003">
    <property type="protein sequence ID" value="MBB5874216.1"/>
    <property type="molecule type" value="Genomic_DNA"/>
</dbReference>
<dbReference type="Pfam" id="PF12697">
    <property type="entry name" value="Abhydrolase_6"/>
    <property type="match status" value="1"/>
</dbReference>
<dbReference type="SUPFAM" id="SSF53474">
    <property type="entry name" value="alpha/beta-Hydrolases"/>
    <property type="match status" value="1"/>
</dbReference>
<dbReference type="RefSeq" id="WP_184846166.1">
    <property type="nucleotide sequence ID" value="NZ_JACHMN010000003.1"/>
</dbReference>
<dbReference type="PANTHER" id="PTHR43689:SF8">
    <property type="entry name" value="ALPHA_BETA-HYDROLASES SUPERFAMILY PROTEIN"/>
    <property type="match status" value="1"/>
</dbReference>
<proteinExistence type="predicted"/>
<evidence type="ECO:0000259" key="1">
    <source>
        <dbReference type="Pfam" id="PF12697"/>
    </source>
</evidence>
<feature type="domain" description="AB hydrolase-1" evidence="1">
    <location>
        <begin position="31"/>
        <end position="237"/>
    </location>
</feature>
<dbReference type="PANTHER" id="PTHR43689">
    <property type="entry name" value="HYDROLASE"/>
    <property type="match status" value="1"/>
</dbReference>
<accession>A0A841C2T6</accession>
<dbReference type="Proteomes" id="UP000587527">
    <property type="component" value="Unassembled WGS sequence"/>
</dbReference>
<gene>
    <name evidence="2" type="ORF">F4553_007650</name>
</gene>